<accession>X1BFC1</accession>
<organism evidence="1">
    <name type="scientific">marine sediment metagenome</name>
    <dbReference type="NCBI Taxonomy" id="412755"/>
    <lineage>
        <taxon>unclassified sequences</taxon>
        <taxon>metagenomes</taxon>
        <taxon>ecological metagenomes</taxon>
    </lineage>
</organism>
<dbReference type="AlphaFoldDB" id="X1BFC1"/>
<protein>
    <submittedName>
        <fullName evidence="1">Uncharacterized protein</fullName>
    </submittedName>
</protein>
<sequence>ELVTPDNIDAVKDNLGDFGYVDEILAYDIEGDCRFLGVI</sequence>
<evidence type="ECO:0000313" key="1">
    <source>
        <dbReference type="EMBL" id="GAG94624.1"/>
    </source>
</evidence>
<name>X1BFC1_9ZZZZ</name>
<feature type="non-terminal residue" evidence="1">
    <location>
        <position position="1"/>
    </location>
</feature>
<reference evidence="1" key="1">
    <citation type="journal article" date="2014" name="Front. Microbiol.">
        <title>High frequency of phylogenetically diverse reductive dehalogenase-homologous genes in deep subseafloor sedimentary metagenomes.</title>
        <authorList>
            <person name="Kawai M."/>
            <person name="Futagami T."/>
            <person name="Toyoda A."/>
            <person name="Takaki Y."/>
            <person name="Nishi S."/>
            <person name="Hori S."/>
            <person name="Arai W."/>
            <person name="Tsubouchi T."/>
            <person name="Morono Y."/>
            <person name="Uchiyama I."/>
            <person name="Ito T."/>
            <person name="Fujiyama A."/>
            <person name="Inagaki F."/>
            <person name="Takami H."/>
        </authorList>
    </citation>
    <scope>NUCLEOTIDE SEQUENCE</scope>
    <source>
        <strain evidence="1">Expedition CK06-06</strain>
    </source>
</reference>
<dbReference type="EMBL" id="BART01023612">
    <property type="protein sequence ID" value="GAG94624.1"/>
    <property type="molecule type" value="Genomic_DNA"/>
</dbReference>
<proteinExistence type="predicted"/>
<comment type="caution">
    <text evidence="1">The sequence shown here is derived from an EMBL/GenBank/DDBJ whole genome shotgun (WGS) entry which is preliminary data.</text>
</comment>
<gene>
    <name evidence="1" type="ORF">S01H4_42904</name>
</gene>